<keyword evidence="3" id="KW-0547">Nucleotide-binding</keyword>
<evidence type="ECO:0000256" key="2">
    <source>
        <dbReference type="ARBA" id="ARBA00022598"/>
    </source>
</evidence>
<dbReference type="GO" id="GO:0003676">
    <property type="term" value="F:nucleic acid binding"/>
    <property type="evidence" value="ECO:0007669"/>
    <property type="project" value="InterPro"/>
</dbReference>
<gene>
    <name evidence="8" type="ORF">YALI1_F33819g</name>
</gene>
<comment type="similarity">
    <text evidence="1">Belongs to the class-II aminoacyl-tRNA synthetase family. Type 1 subfamily.</text>
</comment>
<dbReference type="GO" id="GO:0070146">
    <property type="term" value="P:mitochondrial aspartyl-tRNA aminoacylation"/>
    <property type="evidence" value="ECO:0007669"/>
    <property type="project" value="EnsemblFungi"/>
</dbReference>
<evidence type="ECO:0000256" key="6">
    <source>
        <dbReference type="ARBA" id="ARBA00023146"/>
    </source>
</evidence>
<dbReference type="InterPro" id="IPR004524">
    <property type="entry name" value="Asp-tRNA-ligase_1"/>
</dbReference>
<evidence type="ECO:0000259" key="7">
    <source>
        <dbReference type="PROSITE" id="PS50862"/>
    </source>
</evidence>
<proteinExistence type="inferred from homology"/>
<dbReference type="GO" id="GO:0004815">
    <property type="term" value="F:aspartate-tRNA ligase activity"/>
    <property type="evidence" value="ECO:0007669"/>
    <property type="project" value="EnsemblFungi"/>
</dbReference>
<dbReference type="InterPro" id="IPR004365">
    <property type="entry name" value="NA-bd_OB_tRNA"/>
</dbReference>
<name>A0A1D8NQ41_YARLL</name>
<evidence type="ECO:0000256" key="3">
    <source>
        <dbReference type="ARBA" id="ARBA00022741"/>
    </source>
</evidence>
<keyword evidence="6" id="KW-0030">Aminoacyl-tRNA synthetase</keyword>
<keyword evidence="4" id="KW-0067">ATP-binding</keyword>
<dbReference type="Gene3D" id="3.30.1360.30">
    <property type="entry name" value="GAD-like domain"/>
    <property type="match status" value="1"/>
</dbReference>
<evidence type="ECO:0000313" key="9">
    <source>
        <dbReference type="Proteomes" id="UP000182444"/>
    </source>
</evidence>
<dbReference type="GO" id="GO:0005524">
    <property type="term" value="F:ATP binding"/>
    <property type="evidence" value="ECO:0007669"/>
    <property type="project" value="UniProtKB-KW"/>
</dbReference>
<dbReference type="GO" id="GO:0005739">
    <property type="term" value="C:mitochondrion"/>
    <property type="evidence" value="ECO:0007669"/>
    <property type="project" value="EnsemblFungi"/>
</dbReference>
<dbReference type="Proteomes" id="UP000182444">
    <property type="component" value="Chromosome 1F"/>
</dbReference>
<dbReference type="Pfam" id="PF01336">
    <property type="entry name" value="tRNA_anti-codon"/>
    <property type="match status" value="1"/>
</dbReference>
<dbReference type="Gene3D" id="3.30.930.10">
    <property type="entry name" value="Bira Bifunctional Protein, Domain 2"/>
    <property type="match status" value="1"/>
</dbReference>
<dbReference type="InterPro" id="IPR006195">
    <property type="entry name" value="aa-tRNA-synth_II"/>
</dbReference>
<feature type="domain" description="Aminoacyl-transfer RNA synthetases class-II family profile" evidence="7">
    <location>
        <begin position="178"/>
        <end position="614"/>
    </location>
</feature>
<dbReference type="SUPFAM" id="SSF55681">
    <property type="entry name" value="Class II aaRS and biotin synthetases"/>
    <property type="match status" value="1"/>
</dbReference>
<reference evidence="8 9" key="1">
    <citation type="journal article" date="2016" name="PLoS ONE">
        <title>Sequence Assembly of Yarrowia lipolytica Strain W29/CLIB89 Shows Transposable Element Diversity.</title>
        <authorList>
            <person name="Magnan C."/>
            <person name="Yu J."/>
            <person name="Chang I."/>
            <person name="Jahn E."/>
            <person name="Kanomata Y."/>
            <person name="Wu J."/>
            <person name="Zeller M."/>
            <person name="Oakes M."/>
            <person name="Baldi P."/>
            <person name="Sandmeyer S."/>
        </authorList>
    </citation>
    <scope>NUCLEOTIDE SEQUENCE [LARGE SCALE GENOMIC DNA]</scope>
    <source>
        <strain evidence="9">CLIB89(W29)</strain>
    </source>
</reference>
<dbReference type="InterPro" id="IPR004115">
    <property type="entry name" value="GAD-like_sf"/>
</dbReference>
<dbReference type="PROSITE" id="PS50862">
    <property type="entry name" value="AA_TRNA_LIGASE_II"/>
    <property type="match status" value="1"/>
</dbReference>
<dbReference type="KEGG" id="yli:2908694"/>
<dbReference type="GeneID" id="2908694"/>
<dbReference type="InterPro" id="IPR045864">
    <property type="entry name" value="aa-tRNA-synth_II/BPL/LPL"/>
</dbReference>
<dbReference type="NCBIfam" id="NF001750">
    <property type="entry name" value="PRK00476.1"/>
    <property type="match status" value="1"/>
</dbReference>
<dbReference type="OMA" id="LCGWVDR"/>
<protein>
    <recommendedName>
        <fullName evidence="7">Aminoacyl-transfer RNA synthetases class-II family profile domain-containing protein</fullName>
    </recommendedName>
</protein>
<dbReference type="VEuPathDB" id="FungiDB:YALI1_F33819g"/>
<sequence length="649" mass="72690">MLRAVRRIPRSVGGTLAATIRHKSTGLKFPASETVVTKFSFPSRTHSITGLLKDAPALEQSQKKVTLQGWIHKKPRKVSKNLTFASLRDTNGDIIQLVDSNSPSMLRSMKPESAVVVEGVVAKQRTAKKGVFDLVVSSSSVLNEANEKGSQLTLGDTKDWPAEYRYLQLRQPQLQAALKLRANAMRASRSVLDNLGFTEVETPLLFKSTPEGAREFLVPTRKRNLMYALPQSPQQYKQLLMASGVHRYYQLAKCFRDEDLRQDRQPEFTQVDMEMAFANGADVREVVEKLVLKIFADTVNKNIYTLDANENLVQQSTFNPMTFKEALGKYGIDKPDLRYTCAITDVSEHATSFNEDFPVCEILHVTKENAPESLDFLSEARQYTNRIPDVIQITEENLSSWNQQVSQFKLDKTLPVSVGDVVLASTRQTTSYENPTPLGRARQLLIKEYPEKWRRQLASGEQLPSIEDTFVASWVIDFPLFSPSSMDSDPEKSQPFPKFDYTQIVASHHPFTMAVLEDYPLLETDPLKVRGQHYDLVLNGVEVGGGSTRVHDSQLQNYIFKEIMKIPNSEKLFGHLLRAFDVGCPPHAGFAIGFDRLVAMLAGYSSIRDVIAFPKTVTGADPMIGSPSAATSAQLAPYHVRVAPKENKE</sequence>
<dbReference type="VEuPathDB" id="FungiDB:YALI0_F26433g"/>
<dbReference type="Pfam" id="PF00152">
    <property type="entry name" value="tRNA-synt_2"/>
    <property type="match status" value="1"/>
</dbReference>
<accession>A0A1D8NQ41</accession>
<dbReference type="CDD" id="cd04321">
    <property type="entry name" value="ScAspRS_mt_like_N"/>
    <property type="match status" value="1"/>
</dbReference>
<dbReference type="PANTHER" id="PTHR22594">
    <property type="entry name" value="ASPARTYL/LYSYL-TRNA SYNTHETASE"/>
    <property type="match status" value="1"/>
</dbReference>
<evidence type="ECO:0000256" key="4">
    <source>
        <dbReference type="ARBA" id="ARBA00022840"/>
    </source>
</evidence>
<evidence type="ECO:0000313" key="8">
    <source>
        <dbReference type="EMBL" id="AOW07739.1"/>
    </source>
</evidence>
<evidence type="ECO:0000256" key="1">
    <source>
        <dbReference type="ARBA" id="ARBA00006303"/>
    </source>
</evidence>
<dbReference type="Gene3D" id="2.40.50.140">
    <property type="entry name" value="Nucleic acid-binding proteins"/>
    <property type="match status" value="1"/>
</dbReference>
<dbReference type="PRINTS" id="PR01042">
    <property type="entry name" value="TRNASYNTHASP"/>
</dbReference>
<dbReference type="NCBIfam" id="TIGR00459">
    <property type="entry name" value="aspS_bact"/>
    <property type="match status" value="1"/>
</dbReference>
<dbReference type="InterPro" id="IPR002312">
    <property type="entry name" value="Asp/Asn-tRNA-synth_IIb"/>
</dbReference>
<keyword evidence="5" id="KW-0648">Protein biosynthesis</keyword>
<dbReference type="HAMAP" id="MF_00044">
    <property type="entry name" value="Asp_tRNA_synth_type1"/>
    <property type="match status" value="1"/>
</dbReference>
<evidence type="ECO:0000256" key="5">
    <source>
        <dbReference type="ARBA" id="ARBA00022917"/>
    </source>
</evidence>
<dbReference type="EMBL" id="CP017558">
    <property type="protein sequence ID" value="AOW07739.1"/>
    <property type="molecule type" value="Genomic_DNA"/>
</dbReference>
<dbReference type="InterPro" id="IPR012340">
    <property type="entry name" value="NA-bd_OB-fold"/>
</dbReference>
<dbReference type="AlphaFoldDB" id="A0A1D8NQ41"/>
<dbReference type="PANTHER" id="PTHR22594:SF5">
    <property type="entry name" value="ASPARTATE--TRNA LIGASE, MITOCHONDRIAL"/>
    <property type="match status" value="1"/>
</dbReference>
<dbReference type="InterPro" id="IPR004364">
    <property type="entry name" value="Aa-tRNA-synt_II"/>
</dbReference>
<dbReference type="eggNOG" id="KOG2411">
    <property type="taxonomic scope" value="Eukaryota"/>
</dbReference>
<dbReference type="RefSeq" id="XP_505907.3">
    <property type="nucleotide sequence ID" value="XM_505907.3"/>
</dbReference>
<organism evidence="8 9">
    <name type="scientific">Yarrowia lipolytica</name>
    <name type="common">Candida lipolytica</name>
    <dbReference type="NCBI Taxonomy" id="4952"/>
    <lineage>
        <taxon>Eukaryota</taxon>
        <taxon>Fungi</taxon>
        <taxon>Dikarya</taxon>
        <taxon>Ascomycota</taxon>
        <taxon>Saccharomycotina</taxon>
        <taxon>Dipodascomycetes</taxon>
        <taxon>Dipodascales</taxon>
        <taxon>Dipodascales incertae sedis</taxon>
        <taxon>Yarrowia</taxon>
    </lineage>
</organism>
<dbReference type="SUPFAM" id="SSF50249">
    <property type="entry name" value="Nucleic acid-binding proteins"/>
    <property type="match status" value="1"/>
</dbReference>
<keyword evidence="2" id="KW-0436">Ligase</keyword>